<dbReference type="Pfam" id="PF13193">
    <property type="entry name" value="AMP-binding_C"/>
    <property type="match status" value="1"/>
</dbReference>
<dbReference type="Gene3D" id="3.30.559.10">
    <property type="entry name" value="Chloramphenicol acetyltransferase-like domain"/>
    <property type="match status" value="1"/>
</dbReference>
<dbReference type="FunFam" id="3.40.50.12780:FF:000012">
    <property type="entry name" value="Non-ribosomal peptide synthetase"/>
    <property type="match status" value="1"/>
</dbReference>
<dbReference type="PANTHER" id="PTHR45527">
    <property type="entry name" value="NONRIBOSOMAL PEPTIDE SYNTHETASE"/>
    <property type="match status" value="1"/>
</dbReference>
<dbReference type="Pfam" id="PF00975">
    <property type="entry name" value="Thioesterase"/>
    <property type="match status" value="1"/>
</dbReference>
<evidence type="ECO:0000256" key="3">
    <source>
        <dbReference type="ARBA" id="ARBA00022450"/>
    </source>
</evidence>
<dbReference type="Pfam" id="PF00550">
    <property type="entry name" value="PP-binding"/>
    <property type="match status" value="1"/>
</dbReference>
<dbReference type="PROSITE" id="PS50075">
    <property type="entry name" value="CARRIER"/>
    <property type="match status" value="1"/>
</dbReference>
<sequence>MYRQDFACLSNDGVQRKAYPLTPMQEAYWIGEQNGYLLGTAACLYRGYRAALLDLQKLEQTLLQLMATHPALRTRILPDGTQAIAPMPARCQVPVRDIRHLGVAEQEARVAGWKDSLNAHLPEMDSGCQFVCVVDHVHDGYRLHFLFRLLTLDGRSLAVFFHDLTRLYRGDAPHDAPAADFREYVEEQHATRLGLAYRQSLDYWTRRLGTLPPAPDLPIREHGEIPHKSIFRRRQVRLEPGEVQQFALRARMLGATLNAVLCTVFADVLRRWSRSPSFTLNLLISGRPANDPRFDRVIGNFSNTLLLEVPAAEGGFRERAAALQKQLFREIEHRHVSGVDVIRQMNRPASVLPAMPVVFASTLGLEKGSMAAPSELGWLRGEGSMHTPQVWLDHQAYMEEGAMVLNWDYVDGVFLPGVIEDMFATYQSCLQQILRCGDPASCSPTLQPPSLAARHTANDTARPLPDGLLHDFFIEACRKHPAQTAIVAPDRRIDYAELLCRTTGLASEMRQWGVARNDLVAIVARRGWRQVAAAMSTVQAGAAYLPVAYDLPLSRKQWLIDQPGVKVVLCERDAVATLRAPEGVPLRVLEDALPDEAPAMPVALASVQGPDDLAYVIFTSGSTGQPKGVAITHRGAVNTLQDVIARFGLDDRDRVLGLSAFNFDLSVYDIFATLGCGATLVLPPHSSSPSPADWAQSIEQHGVTVWNSVPALLEMQLEYSVARAPEVLSKLRLIMLSGDWIPVSLPGRVACVAPRAALVGLGGATEASIWSNYFVIGHVDPKWRSIPYGWPLSNQSFHVLDDALQPQPAWATGNLYIGGIGLAQSYYRDPERTGASFITHPATGERLYRTGDLGRYQADGRLEFLGRSDTQVKIFGHRIELGEVDAMLERCPGVRSAASLVRSVGEHNRPQLLAFFVRDPLAAKEGAAIEASIRQHLGDLLPHYMVPGLLVEIDQMPVTANGKIDRAVLQEQASALQRAGTEKILPRDETEAALSSLWEELLGIEQPGVDDDFFALGGSSLMAVRLLNAIESTLGQTLSLASLLRQGTIATQARLIAELAVQAPSRKPGKNSARDAVVIIRRAAIRAEPQDVLVAVHPVGGNVLCYRELPELVPQHTDIIGIQSRGDGGARTVADMAASYVRELAPHLPAAARVHLFGWSMGGVIAHEMAGLLESAGVIPAGLTMIDSWVGELALKEGAALAGADLLRTFARDLLQTQQLSQDLEALATLPLSQGIAALRSVLDESGTNRLSVSDLEALLAEHKANFDALIQHRPGTTSVVPLEFKATRQSSFPFLVPFSAPAVSLGATRQVHLDETHFSIARGDSLRRIMAHVLGCGSLA</sequence>
<dbReference type="Pfam" id="PF00668">
    <property type="entry name" value="Condensation"/>
    <property type="match status" value="1"/>
</dbReference>
<dbReference type="SUPFAM" id="SSF52777">
    <property type="entry name" value="CoA-dependent acyltransferases"/>
    <property type="match status" value="2"/>
</dbReference>
<comment type="cofactor">
    <cofactor evidence="1">
        <name>pantetheine 4'-phosphate</name>
        <dbReference type="ChEBI" id="CHEBI:47942"/>
    </cofactor>
</comment>
<dbReference type="SUPFAM" id="SSF53474">
    <property type="entry name" value="alpha/beta-Hydrolases"/>
    <property type="match status" value="1"/>
</dbReference>
<dbReference type="SUPFAM" id="SSF47336">
    <property type="entry name" value="ACP-like"/>
    <property type="match status" value="1"/>
</dbReference>
<organism evidence="7 8">
    <name type="scientific">Caballeronia humi</name>
    <dbReference type="NCBI Taxonomy" id="326474"/>
    <lineage>
        <taxon>Bacteria</taxon>
        <taxon>Pseudomonadati</taxon>
        <taxon>Pseudomonadota</taxon>
        <taxon>Betaproteobacteria</taxon>
        <taxon>Burkholderiales</taxon>
        <taxon>Burkholderiaceae</taxon>
        <taxon>Caballeronia</taxon>
    </lineage>
</organism>
<dbReference type="GO" id="GO:0044550">
    <property type="term" value="P:secondary metabolite biosynthetic process"/>
    <property type="evidence" value="ECO:0007669"/>
    <property type="project" value="TreeGrafter"/>
</dbReference>
<dbReference type="InterPro" id="IPR001242">
    <property type="entry name" value="Condensation_dom"/>
</dbReference>
<dbReference type="InterPro" id="IPR025110">
    <property type="entry name" value="AMP-bd_C"/>
</dbReference>
<dbReference type="InterPro" id="IPR001031">
    <property type="entry name" value="Thioesterase"/>
</dbReference>
<dbReference type="InterPro" id="IPR029058">
    <property type="entry name" value="AB_hydrolase_fold"/>
</dbReference>
<dbReference type="FunFam" id="1.10.1200.10:FF:000016">
    <property type="entry name" value="Non-ribosomal peptide synthase"/>
    <property type="match status" value="1"/>
</dbReference>
<gene>
    <name evidence="7" type="ORF">AWB65_04055</name>
</gene>
<dbReference type="InterPro" id="IPR045851">
    <property type="entry name" value="AMP-bd_C_sf"/>
</dbReference>
<dbReference type="Pfam" id="PF00501">
    <property type="entry name" value="AMP-binding"/>
    <property type="match status" value="1"/>
</dbReference>
<keyword evidence="3" id="KW-0596">Phosphopantetheine</keyword>
<accession>A0A158I239</accession>
<dbReference type="GO" id="GO:0000036">
    <property type="term" value="F:acyl carrier activity"/>
    <property type="evidence" value="ECO:0007669"/>
    <property type="project" value="TreeGrafter"/>
</dbReference>
<dbReference type="PROSITE" id="PS00455">
    <property type="entry name" value="AMP_BINDING"/>
    <property type="match status" value="1"/>
</dbReference>
<dbReference type="Gene3D" id="3.40.50.12780">
    <property type="entry name" value="N-terminal domain of ligase-like"/>
    <property type="match status" value="1"/>
</dbReference>
<evidence type="ECO:0000313" key="7">
    <source>
        <dbReference type="EMBL" id="SAL50080.1"/>
    </source>
</evidence>
<name>A0A158I239_9BURK</name>
<dbReference type="Gene3D" id="3.30.559.30">
    <property type="entry name" value="Nonribosomal peptide synthetase, condensation domain"/>
    <property type="match status" value="1"/>
</dbReference>
<dbReference type="STRING" id="326474.AWB65_04055"/>
<reference evidence="7" key="1">
    <citation type="submission" date="2016-01" db="EMBL/GenBank/DDBJ databases">
        <authorList>
            <person name="Peeters C."/>
        </authorList>
    </citation>
    <scope>NUCLEOTIDE SEQUENCE [LARGE SCALE GENOMIC DNA]</scope>
    <source>
        <strain evidence="7">LMG 22934</strain>
    </source>
</reference>
<dbReference type="Gene3D" id="3.30.300.30">
    <property type="match status" value="1"/>
</dbReference>
<dbReference type="GO" id="GO:0031177">
    <property type="term" value="F:phosphopantetheine binding"/>
    <property type="evidence" value="ECO:0007669"/>
    <property type="project" value="InterPro"/>
</dbReference>
<evidence type="ECO:0000256" key="4">
    <source>
        <dbReference type="ARBA" id="ARBA00022553"/>
    </source>
</evidence>
<dbReference type="SUPFAM" id="SSF56801">
    <property type="entry name" value="Acetyl-CoA synthetase-like"/>
    <property type="match status" value="1"/>
</dbReference>
<keyword evidence="5" id="KW-0436">Ligase</keyword>
<dbReference type="OrthoDB" id="6297021at2"/>
<dbReference type="InterPro" id="IPR006162">
    <property type="entry name" value="Ppantetheine_attach_site"/>
</dbReference>
<dbReference type="PANTHER" id="PTHR45527:SF10">
    <property type="entry name" value="PYOCHELIN SYNTHASE PCHF"/>
    <property type="match status" value="1"/>
</dbReference>
<feature type="domain" description="Carrier" evidence="6">
    <location>
        <begin position="985"/>
        <end position="1060"/>
    </location>
</feature>
<dbReference type="PROSITE" id="PS00018">
    <property type="entry name" value="EF_HAND_1"/>
    <property type="match status" value="1"/>
</dbReference>
<dbReference type="InterPro" id="IPR009081">
    <property type="entry name" value="PP-bd_ACP"/>
</dbReference>
<evidence type="ECO:0000259" key="6">
    <source>
        <dbReference type="PROSITE" id="PS50075"/>
    </source>
</evidence>
<dbReference type="InterPro" id="IPR020845">
    <property type="entry name" value="AMP-binding_CS"/>
</dbReference>
<dbReference type="InterPro" id="IPR010071">
    <property type="entry name" value="AA_adenyl_dom"/>
</dbReference>
<dbReference type="NCBIfam" id="TIGR01733">
    <property type="entry name" value="AA-adenyl-dom"/>
    <property type="match status" value="1"/>
</dbReference>
<dbReference type="InterPro" id="IPR018247">
    <property type="entry name" value="EF_Hand_1_Ca_BS"/>
</dbReference>
<dbReference type="GO" id="GO:0005737">
    <property type="term" value="C:cytoplasm"/>
    <property type="evidence" value="ECO:0007669"/>
    <property type="project" value="TreeGrafter"/>
</dbReference>
<keyword evidence="8" id="KW-1185">Reference proteome</keyword>
<dbReference type="GO" id="GO:0043041">
    <property type="term" value="P:amino acid activation for nonribosomal peptide biosynthetic process"/>
    <property type="evidence" value="ECO:0007669"/>
    <property type="project" value="TreeGrafter"/>
</dbReference>
<dbReference type="CDD" id="cd19535">
    <property type="entry name" value="Cyc_NRPS"/>
    <property type="match status" value="1"/>
</dbReference>
<evidence type="ECO:0000256" key="5">
    <source>
        <dbReference type="ARBA" id="ARBA00022598"/>
    </source>
</evidence>
<evidence type="ECO:0000313" key="8">
    <source>
        <dbReference type="Proteomes" id="UP000054977"/>
    </source>
</evidence>
<dbReference type="SMART" id="SM00823">
    <property type="entry name" value="PKS_PP"/>
    <property type="match status" value="1"/>
</dbReference>
<dbReference type="InterPro" id="IPR057737">
    <property type="entry name" value="Condensation_MtbB-like"/>
</dbReference>
<dbReference type="GO" id="GO:0016874">
    <property type="term" value="F:ligase activity"/>
    <property type="evidence" value="ECO:0007669"/>
    <property type="project" value="UniProtKB-KW"/>
</dbReference>
<dbReference type="RefSeq" id="WP_087668841.1">
    <property type="nucleotide sequence ID" value="NZ_FCNW02000023.1"/>
</dbReference>
<dbReference type="InterPro" id="IPR023213">
    <property type="entry name" value="CAT-like_dom_sf"/>
</dbReference>
<protein>
    <submittedName>
        <fullName evidence="7">Pyochelin synthetase</fullName>
    </submittedName>
</protein>
<keyword evidence="4" id="KW-0597">Phosphoprotein</keyword>
<dbReference type="InterPro" id="IPR042099">
    <property type="entry name" value="ANL_N_sf"/>
</dbReference>
<comment type="pathway">
    <text evidence="2">Siderophore biosynthesis.</text>
</comment>
<proteinExistence type="predicted"/>
<evidence type="ECO:0000256" key="1">
    <source>
        <dbReference type="ARBA" id="ARBA00001957"/>
    </source>
</evidence>
<dbReference type="EMBL" id="FCNW02000023">
    <property type="protein sequence ID" value="SAL50080.1"/>
    <property type="molecule type" value="Genomic_DNA"/>
</dbReference>
<dbReference type="Proteomes" id="UP000054977">
    <property type="component" value="Unassembled WGS sequence"/>
</dbReference>
<comment type="caution">
    <text evidence="7">The sequence shown here is derived from an EMBL/GenBank/DDBJ whole genome shotgun (WGS) entry which is preliminary data.</text>
</comment>
<dbReference type="InterPro" id="IPR036736">
    <property type="entry name" value="ACP-like_sf"/>
</dbReference>
<dbReference type="InterPro" id="IPR000873">
    <property type="entry name" value="AMP-dep_synth/lig_dom"/>
</dbReference>
<dbReference type="Gene3D" id="3.40.50.1820">
    <property type="entry name" value="alpha/beta hydrolase"/>
    <property type="match status" value="1"/>
</dbReference>
<evidence type="ECO:0000256" key="2">
    <source>
        <dbReference type="ARBA" id="ARBA00004924"/>
    </source>
</evidence>
<dbReference type="PROSITE" id="PS00012">
    <property type="entry name" value="PHOSPHOPANTETHEINE"/>
    <property type="match status" value="1"/>
</dbReference>
<dbReference type="InterPro" id="IPR020806">
    <property type="entry name" value="PKS_PP-bd"/>
</dbReference>